<evidence type="ECO:0000313" key="1">
    <source>
        <dbReference type="EMBL" id="ABF96161.1"/>
    </source>
</evidence>
<name>Q10KV2_ORYSJ</name>
<gene>
    <name evidence="1" type="ordered locus">LOC_Os03g25364</name>
</gene>
<proteinExistence type="predicted"/>
<reference evidence="1" key="2">
    <citation type="submission" date="2006-06" db="EMBL/GenBank/DDBJ databases">
        <authorList>
            <person name="Buell R."/>
            <person name="Wing R.A."/>
            <person name="McCombie W.A."/>
            <person name="Ouyang S."/>
        </authorList>
    </citation>
    <scope>NUCLEOTIDE SEQUENCE</scope>
</reference>
<reference evidence="1" key="1">
    <citation type="journal article" date="2005" name="Genome Res.">
        <title>Sequence, annotation, and analysis of synteny between rice chromosome 3 and diverged grass species.</title>
        <authorList>
            <consortium name="Rice Chromosome 3 Sequencing Consortium"/>
            <person name="Buell C.R."/>
            <person name="Yuan Q."/>
            <person name="Ouyang S."/>
            <person name="Liu J."/>
            <person name="Zhu W."/>
            <person name="Wang A."/>
            <person name="Maiti R."/>
            <person name="Haas B."/>
            <person name="Wortman J."/>
            <person name="Pertea M."/>
            <person name="Jones K.M."/>
            <person name="Kim M."/>
            <person name="Overton L."/>
            <person name="Tsitrin T."/>
            <person name="Fadrosh D."/>
            <person name="Bera J."/>
            <person name="Weaver B."/>
            <person name="Jin S."/>
            <person name="Johri S."/>
            <person name="Reardon M."/>
            <person name="Webb K."/>
            <person name="Hill J."/>
            <person name="Moffat K."/>
            <person name="Tallon L."/>
            <person name="Van Aken S."/>
            <person name="Lewis M."/>
            <person name="Utterback T."/>
            <person name="Feldblyum T."/>
            <person name="Zismann V."/>
            <person name="Iobst S."/>
            <person name="Hsiao J."/>
            <person name="de Vazeille A.R."/>
            <person name="Salzberg S.L."/>
            <person name="White O."/>
            <person name="Fraser C."/>
            <person name="Yu Y."/>
            <person name="Kim H."/>
            <person name="Rambo T."/>
            <person name="Currie J."/>
            <person name="Collura K."/>
            <person name="Kernodle-Thompson S."/>
            <person name="Wei F."/>
            <person name="Kudrna K."/>
            <person name="Ammiraju J.S."/>
            <person name="Luo M."/>
            <person name="Goicoechea J.L."/>
            <person name="Wing R.A."/>
            <person name="Henry D."/>
            <person name="Oates R."/>
            <person name="Palmer M."/>
            <person name="Pries G."/>
            <person name="Saski C."/>
            <person name="Simmons J."/>
            <person name="Soderlund C."/>
            <person name="Nelson W."/>
            <person name="de la Bastide M."/>
            <person name="Spiegel L."/>
            <person name="Nascimento L."/>
            <person name="Huang E."/>
            <person name="Preston R."/>
            <person name="Zutavern T."/>
            <person name="Palmer L."/>
            <person name="O'Shaughnessy A."/>
            <person name="Dike S."/>
            <person name="McCombie W.R."/>
            <person name="Minx P."/>
            <person name="Cordum H."/>
            <person name="Wilson R."/>
            <person name="Jin W."/>
            <person name="Lee H.R."/>
            <person name="Jiang J."/>
            <person name="Jackson S."/>
        </authorList>
    </citation>
    <scope>NUCLEOTIDE SEQUENCE [LARGE SCALE GENOMIC DNA]</scope>
</reference>
<protein>
    <submittedName>
        <fullName evidence="1">Uncharacterized protein</fullName>
    </submittedName>
</protein>
<dbReference type="AlphaFoldDB" id="Q10KV2"/>
<dbReference type="EMBL" id="DP000009">
    <property type="protein sequence ID" value="ABF96161.1"/>
    <property type="molecule type" value="Genomic_DNA"/>
</dbReference>
<sequence>MVRTGTMLMEKQKSSTVRIPCEKVTRVRILGGQLQSTVGIGTKLREELRSRRSRIPGDEVGYEMAYGGWTSCGRDLRNGFHEVGSRLWQAESAQENRRTCRCCDGEESPTCLWPVWLQVLGNCKRSEGRSLQQLLALREPLLLLQLSDSAQPTSLPPVVKWRSSMSTRHGITKVVPINEEAHASSVSLVLGQRCFVDNDLFEHSVMMRCDPLSLEGAIDPDQGFPALLTRGSGHPYIRPPPHSFAPTSPILISSPVHTLTSRGCGSDATMYHTARPKGI</sequence>
<organism evidence="1">
    <name type="scientific">Oryza sativa subsp. japonica</name>
    <name type="common">Rice</name>
    <dbReference type="NCBI Taxonomy" id="39947"/>
    <lineage>
        <taxon>Eukaryota</taxon>
        <taxon>Viridiplantae</taxon>
        <taxon>Streptophyta</taxon>
        <taxon>Embryophyta</taxon>
        <taxon>Tracheophyta</taxon>
        <taxon>Spermatophyta</taxon>
        <taxon>Magnoliopsida</taxon>
        <taxon>Liliopsida</taxon>
        <taxon>Poales</taxon>
        <taxon>Poaceae</taxon>
        <taxon>BOP clade</taxon>
        <taxon>Oryzoideae</taxon>
        <taxon>Oryzeae</taxon>
        <taxon>Oryzinae</taxon>
        <taxon>Oryza</taxon>
        <taxon>Oryza sativa</taxon>
    </lineage>
</organism>
<accession>Q10KV2</accession>